<dbReference type="Proteomes" id="UP000320300">
    <property type="component" value="Unassembled WGS sequence"/>
</dbReference>
<proteinExistence type="predicted"/>
<reference evidence="1 2" key="1">
    <citation type="submission" date="2017-05" db="EMBL/GenBank/DDBJ databases">
        <authorList>
            <person name="Varghese N."/>
            <person name="Submissions S."/>
        </authorList>
    </citation>
    <scope>NUCLEOTIDE SEQUENCE [LARGE SCALE GENOMIC DNA]</scope>
    <source>
        <strain evidence="1 2">DSM 19036</strain>
    </source>
</reference>
<accession>A0A521BPA0</accession>
<name>A0A521BPA0_9SPHI</name>
<dbReference type="AlphaFoldDB" id="A0A521BPA0"/>
<protein>
    <recommendedName>
        <fullName evidence="3">DsrE/DsrF-like family protein</fullName>
    </recommendedName>
</protein>
<dbReference type="OrthoDB" id="9793300at2"/>
<dbReference type="EMBL" id="FXTN01000002">
    <property type="protein sequence ID" value="SMO48977.1"/>
    <property type="molecule type" value="Genomic_DNA"/>
</dbReference>
<evidence type="ECO:0000313" key="1">
    <source>
        <dbReference type="EMBL" id="SMO48977.1"/>
    </source>
</evidence>
<evidence type="ECO:0008006" key="3">
    <source>
        <dbReference type="Google" id="ProtNLM"/>
    </source>
</evidence>
<dbReference type="RefSeq" id="WP_142527138.1">
    <property type="nucleotide sequence ID" value="NZ_CBCSJO010000003.1"/>
</dbReference>
<keyword evidence="2" id="KW-1185">Reference proteome</keyword>
<organism evidence="1 2">
    <name type="scientific">Pedobacter westerhofensis</name>
    <dbReference type="NCBI Taxonomy" id="425512"/>
    <lineage>
        <taxon>Bacteria</taxon>
        <taxon>Pseudomonadati</taxon>
        <taxon>Bacteroidota</taxon>
        <taxon>Sphingobacteriia</taxon>
        <taxon>Sphingobacteriales</taxon>
        <taxon>Sphingobacteriaceae</taxon>
        <taxon>Pedobacter</taxon>
    </lineage>
</organism>
<sequence>MKIAYFFMSPAAGISRLIYNILPELENGKHQLNVTAMCFFDENEIALQLDNEIGRRLAKLSKEKNILLLRGETTAMNGRSPAECVVTLIADGEETGCFPDFYSAVGDHKPERLISL</sequence>
<gene>
    <name evidence="1" type="ORF">SAMN06265348_102492</name>
</gene>
<evidence type="ECO:0000313" key="2">
    <source>
        <dbReference type="Proteomes" id="UP000320300"/>
    </source>
</evidence>